<comment type="caution">
    <text evidence="17">The sequence shown here is derived from an EMBL/GenBank/DDBJ whole genome shotgun (WGS) entry which is preliminary data.</text>
</comment>
<dbReference type="Proteomes" id="UP000285286">
    <property type="component" value="Unassembled WGS sequence"/>
</dbReference>
<evidence type="ECO:0000313" key="17">
    <source>
        <dbReference type="EMBL" id="ROL70532.1"/>
    </source>
</evidence>
<dbReference type="InterPro" id="IPR002891">
    <property type="entry name" value="APS"/>
</dbReference>
<name>A0A423DG67_9PSED</name>
<dbReference type="InterPro" id="IPR027417">
    <property type="entry name" value="P-loop_NTPase"/>
</dbReference>
<organism evidence="17 18">
    <name type="scientific">Pseudomonas vranovensis</name>
    <dbReference type="NCBI Taxonomy" id="321661"/>
    <lineage>
        <taxon>Bacteria</taxon>
        <taxon>Pseudomonadati</taxon>
        <taxon>Pseudomonadota</taxon>
        <taxon>Gammaproteobacteria</taxon>
        <taxon>Pseudomonadales</taxon>
        <taxon>Pseudomonadaceae</taxon>
        <taxon>Pseudomonas</taxon>
    </lineage>
</organism>
<evidence type="ECO:0000256" key="10">
    <source>
        <dbReference type="ARBA" id="ARBA00022840"/>
    </source>
</evidence>
<dbReference type="NCBIfam" id="NF003013">
    <property type="entry name" value="PRK03846.1"/>
    <property type="match status" value="1"/>
</dbReference>
<evidence type="ECO:0000256" key="13">
    <source>
        <dbReference type="ARBA" id="ARBA00031464"/>
    </source>
</evidence>
<comment type="pathway">
    <text evidence="3 14 15">Sulfur metabolism; hydrogen sulfide biosynthesis; sulfite from sulfate: step 2/3.</text>
</comment>
<evidence type="ECO:0000256" key="3">
    <source>
        <dbReference type="ARBA" id="ARBA00004806"/>
    </source>
</evidence>
<dbReference type="EMBL" id="MOAM01000024">
    <property type="protein sequence ID" value="ROL70532.1"/>
    <property type="molecule type" value="Genomic_DNA"/>
</dbReference>
<evidence type="ECO:0000313" key="18">
    <source>
        <dbReference type="Proteomes" id="UP000285286"/>
    </source>
</evidence>
<evidence type="ECO:0000256" key="5">
    <source>
        <dbReference type="ARBA" id="ARBA00012121"/>
    </source>
</evidence>
<keyword evidence="9 14" id="KW-0418">Kinase</keyword>
<keyword evidence="18" id="KW-1185">Reference proteome</keyword>
<dbReference type="PANTHER" id="PTHR11055">
    <property type="entry name" value="BIFUNCTIONAL 3'-PHOSPHOADENOSINE 5'-PHOSPHOSULFATE SYNTHASE"/>
    <property type="match status" value="1"/>
</dbReference>
<evidence type="ECO:0000259" key="16">
    <source>
        <dbReference type="Pfam" id="PF01583"/>
    </source>
</evidence>
<evidence type="ECO:0000256" key="15">
    <source>
        <dbReference type="RuleBase" id="RU004347"/>
    </source>
</evidence>
<dbReference type="NCBIfam" id="TIGR00455">
    <property type="entry name" value="apsK"/>
    <property type="match status" value="1"/>
</dbReference>
<dbReference type="EC" id="2.7.1.25" evidence="5 14"/>
<accession>A0A423DG67</accession>
<proteinExistence type="inferred from homology"/>
<evidence type="ECO:0000256" key="6">
    <source>
        <dbReference type="ARBA" id="ARBA00018163"/>
    </source>
</evidence>
<dbReference type="GO" id="GO:0000103">
    <property type="term" value="P:sulfate assimilation"/>
    <property type="evidence" value="ECO:0007669"/>
    <property type="project" value="UniProtKB-UniRule"/>
</dbReference>
<evidence type="ECO:0000256" key="11">
    <source>
        <dbReference type="ARBA" id="ARBA00029724"/>
    </source>
</evidence>
<keyword evidence="8 14" id="KW-0547">Nucleotide-binding</keyword>
<comment type="catalytic activity">
    <reaction evidence="1 14 15">
        <text>adenosine 5'-phosphosulfate + ATP = 3'-phosphoadenylyl sulfate + ADP + H(+)</text>
        <dbReference type="Rhea" id="RHEA:24152"/>
        <dbReference type="ChEBI" id="CHEBI:15378"/>
        <dbReference type="ChEBI" id="CHEBI:30616"/>
        <dbReference type="ChEBI" id="CHEBI:58243"/>
        <dbReference type="ChEBI" id="CHEBI:58339"/>
        <dbReference type="ChEBI" id="CHEBI:456216"/>
        <dbReference type="EC" id="2.7.1.25"/>
    </reaction>
</comment>
<dbReference type="Gene3D" id="3.40.50.300">
    <property type="entry name" value="P-loop containing nucleotide triphosphate hydrolases"/>
    <property type="match status" value="1"/>
</dbReference>
<comment type="similarity">
    <text evidence="4 14 15">Belongs to the APS kinase family.</text>
</comment>
<evidence type="ECO:0000256" key="7">
    <source>
        <dbReference type="ARBA" id="ARBA00022679"/>
    </source>
</evidence>
<feature type="active site" description="Phosphoserine intermediate" evidence="14">
    <location>
        <position position="109"/>
    </location>
</feature>
<reference evidence="17 18" key="1">
    <citation type="submission" date="2016-10" db="EMBL/GenBank/DDBJ databases">
        <title>Comparative genome analysis of multiple Pseudomonas spp. focuses on biocontrol and plant growth promoting traits.</title>
        <authorList>
            <person name="Tao X.-Y."/>
            <person name="Taylor C.G."/>
        </authorList>
    </citation>
    <scope>NUCLEOTIDE SEQUENCE [LARGE SCALE GENOMIC DNA]</scope>
    <source>
        <strain evidence="17 18">15D11</strain>
    </source>
</reference>
<keyword evidence="7 14" id="KW-0808">Transferase</keyword>
<gene>
    <name evidence="14" type="primary">cysC</name>
    <name evidence="17" type="ORF">BHU25_15810</name>
</gene>
<dbReference type="SUPFAM" id="SSF52540">
    <property type="entry name" value="P-loop containing nucleoside triphosphate hydrolases"/>
    <property type="match status" value="1"/>
</dbReference>
<dbReference type="RefSeq" id="WP_045198205.1">
    <property type="nucleotide sequence ID" value="NZ_CP158809.1"/>
</dbReference>
<dbReference type="HAMAP" id="MF_00065">
    <property type="entry name" value="Adenylyl_sulf_kinase"/>
    <property type="match status" value="1"/>
</dbReference>
<feature type="domain" description="APS kinase" evidence="16">
    <location>
        <begin position="27"/>
        <end position="177"/>
    </location>
</feature>
<sequence>MGKVGTNIVWHPQAVEKQARARLKRQKPCIIWLTGLSGAGKSTIANALDQFLIDQGFHTYLLDGDNVRHGLNKDLGFSEADRIENIRRVGEVSRLFVDAGVIVLCSFISPFCADRQLVRELVKGDEFVEVYVKASVATCEQRDVKGLYKKARAGQIKNFTGIDSPYEAPQQPELLLDTESQDVDACVAQLVAVLRGQGYLGAF</sequence>
<dbReference type="UniPathway" id="UPA00140">
    <property type="reaction ID" value="UER00205"/>
</dbReference>
<dbReference type="FunFam" id="3.40.50.300:FF:000212">
    <property type="entry name" value="Adenylyl-sulfate kinase"/>
    <property type="match status" value="1"/>
</dbReference>
<evidence type="ECO:0000256" key="1">
    <source>
        <dbReference type="ARBA" id="ARBA00001823"/>
    </source>
</evidence>
<evidence type="ECO:0000256" key="14">
    <source>
        <dbReference type="HAMAP-Rule" id="MF_00065"/>
    </source>
</evidence>
<dbReference type="AlphaFoldDB" id="A0A423DG67"/>
<dbReference type="GO" id="GO:0004020">
    <property type="term" value="F:adenylylsulfate kinase activity"/>
    <property type="evidence" value="ECO:0007669"/>
    <property type="project" value="UniProtKB-UniRule"/>
</dbReference>
<comment type="function">
    <text evidence="2 14 15">Catalyzes the synthesis of activated sulfate.</text>
</comment>
<evidence type="ECO:0000256" key="8">
    <source>
        <dbReference type="ARBA" id="ARBA00022741"/>
    </source>
</evidence>
<evidence type="ECO:0000256" key="2">
    <source>
        <dbReference type="ARBA" id="ARBA00002632"/>
    </source>
</evidence>
<dbReference type="InterPro" id="IPR059117">
    <property type="entry name" value="APS_kinase_dom"/>
</dbReference>
<evidence type="ECO:0000256" key="4">
    <source>
        <dbReference type="ARBA" id="ARBA00007008"/>
    </source>
</evidence>
<dbReference type="GO" id="GO:0005524">
    <property type="term" value="F:ATP binding"/>
    <property type="evidence" value="ECO:0007669"/>
    <property type="project" value="UniProtKB-UniRule"/>
</dbReference>
<dbReference type="Pfam" id="PF01583">
    <property type="entry name" value="APS_kinase"/>
    <property type="match status" value="1"/>
</dbReference>
<dbReference type="GO" id="GO:0070814">
    <property type="term" value="P:hydrogen sulfide biosynthetic process"/>
    <property type="evidence" value="ECO:0007669"/>
    <property type="project" value="UniProtKB-UniRule"/>
</dbReference>
<keyword evidence="14" id="KW-0597">Phosphoprotein</keyword>
<evidence type="ECO:0000256" key="12">
    <source>
        <dbReference type="ARBA" id="ARBA00031393"/>
    </source>
</evidence>
<keyword evidence="10 14" id="KW-0067">ATP-binding</keyword>
<dbReference type="CDD" id="cd02027">
    <property type="entry name" value="APSK"/>
    <property type="match status" value="1"/>
</dbReference>
<evidence type="ECO:0000256" key="9">
    <source>
        <dbReference type="ARBA" id="ARBA00022777"/>
    </source>
</evidence>
<dbReference type="PANTHER" id="PTHR11055:SF63">
    <property type="entry name" value="ADENYLYL-SULFATE KINASE 1, CHLOROPLASTIC"/>
    <property type="match status" value="1"/>
</dbReference>
<protein>
    <recommendedName>
        <fullName evidence="6 14">Adenylyl-sulfate kinase</fullName>
        <ecNumber evidence="5 14">2.7.1.25</ecNumber>
    </recommendedName>
    <alternativeName>
        <fullName evidence="12 14">APS kinase</fullName>
    </alternativeName>
    <alternativeName>
        <fullName evidence="13 14">ATP adenosine-5'-phosphosulfate 3'-phosphotransferase</fullName>
    </alternativeName>
    <alternativeName>
        <fullName evidence="11 14">Adenosine-5'-phosphosulfate kinase</fullName>
    </alternativeName>
</protein>
<feature type="binding site" evidence="14">
    <location>
        <begin position="35"/>
        <end position="42"/>
    </location>
    <ligand>
        <name>ATP</name>
        <dbReference type="ChEBI" id="CHEBI:30616"/>
    </ligand>
</feature>